<accession>A0A9P4Q016</accession>
<sequence>MPPNTPARRPGCIHFNGNATDACPNLPATLFQKNKWVRTRPERDDGLCPICAAYGFWSKQPSFKGEAVRSDAREEHSFEQGKKLQTKSVTLHDWHKEHLKENHKWPSKINMPVRARMNGEAYHALVCALLWPTGSKVLYDDETTGMNPAPSVQEIAIRKAKSHQQLLFLSFYNIKKVEKIPADQRAAMHEATEAISAVFRLPTKDDLRTSKKNVDHQAKIFDFINKTLNGPLPQTKSADILKYTSAIWIAKFWLDRFLKLTKQLPNPAAAPNLHESQAYLGLPKSKPGTKVAMIFVRFAPATPVGKIMDLANLERCVRCVVAANRLARLASPPESVFTHILFFGDIDYRRGRGLSELVRDIENPILENDGGSALVTLYITSPWDLNPVNMTGLNDEEQRVAQAVSQYWQCFRAEPNSIFGAQGTVTENVPLQTKIYAMFAALRQRYGDNICAIGFRSGFIEGASFLGIPVFYLNDVTMKKLLQKSRTNEIDVINTGRALWDGDWVTRELAAPDDRLLEAGLAMSTLICIDFQAPTGDQNITFPITPQGRRLLTAALLVFMLVRKPDAQPLWKERVWLIHEMLMKKHVAGTKTILQIHFESCLALIQGTQGLRDLLGH</sequence>
<dbReference type="OrthoDB" id="3946475at2759"/>
<proteinExistence type="predicted"/>
<dbReference type="Proteomes" id="UP000799441">
    <property type="component" value="Unassembled WGS sequence"/>
</dbReference>
<evidence type="ECO:0000313" key="2">
    <source>
        <dbReference type="Proteomes" id="UP000799441"/>
    </source>
</evidence>
<keyword evidence="2" id="KW-1185">Reference proteome</keyword>
<name>A0A9P4Q016_9PEZI</name>
<protein>
    <submittedName>
        <fullName evidence="1">Uncharacterized protein</fullName>
    </submittedName>
</protein>
<organism evidence="1 2">
    <name type="scientific">Polychaeton citri CBS 116435</name>
    <dbReference type="NCBI Taxonomy" id="1314669"/>
    <lineage>
        <taxon>Eukaryota</taxon>
        <taxon>Fungi</taxon>
        <taxon>Dikarya</taxon>
        <taxon>Ascomycota</taxon>
        <taxon>Pezizomycotina</taxon>
        <taxon>Dothideomycetes</taxon>
        <taxon>Dothideomycetidae</taxon>
        <taxon>Capnodiales</taxon>
        <taxon>Capnodiaceae</taxon>
        <taxon>Polychaeton</taxon>
    </lineage>
</organism>
<dbReference type="AlphaFoldDB" id="A0A9P4Q016"/>
<comment type="caution">
    <text evidence="1">The sequence shown here is derived from an EMBL/GenBank/DDBJ whole genome shotgun (WGS) entry which is preliminary data.</text>
</comment>
<evidence type="ECO:0000313" key="1">
    <source>
        <dbReference type="EMBL" id="KAF2716980.1"/>
    </source>
</evidence>
<gene>
    <name evidence="1" type="ORF">K431DRAFT_298182</name>
</gene>
<dbReference type="EMBL" id="MU003855">
    <property type="protein sequence ID" value="KAF2716980.1"/>
    <property type="molecule type" value="Genomic_DNA"/>
</dbReference>
<reference evidence="1" key="1">
    <citation type="journal article" date="2020" name="Stud. Mycol.">
        <title>101 Dothideomycetes genomes: a test case for predicting lifestyles and emergence of pathogens.</title>
        <authorList>
            <person name="Haridas S."/>
            <person name="Albert R."/>
            <person name="Binder M."/>
            <person name="Bloem J."/>
            <person name="Labutti K."/>
            <person name="Salamov A."/>
            <person name="Andreopoulos B."/>
            <person name="Baker S."/>
            <person name="Barry K."/>
            <person name="Bills G."/>
            <person name="Bluhm B."/>
            <person name="Cannon C."/>
            <person name="Castanera R."/>
            <person name="Culley D."/>
            <person name="Daum C."/>
            <person name="Ezra D."/>
            <person name="Gonzalez J."/>
            <person name="Henrissat B."/>
            <person name="Kuo A."/>
            <person name="Liang C."/>
            <person name="Lipzen A."/>
            <person name="Lutzoni F."/>
            <person name="Magnuson J."/>
            <person name="Mondo S."/>
            <person name="Nolan M."/>
            <person name="Ohm R."/>
            <person name="Pangilinan J."/>
            <person name="Park H.-J."/>
            <person name="Ramirez L."/>
            <person name="Alfaro M."/>
            <person name="Sun H."/>
            <person name="Tritt A."/>
            <person name="Yoshinaga Y."/>
            <person name="Zwiers L.-H."/>
            <person name="Turgeon B."/>
            <person name="Goodwin S."/>
            <person name="Spatafora J."/>
            <person name="Crous P."/>
            <person name="Grigoriev I."/>
        </authorList>
    </citation>
    <scope>NUCLEOTIDE SEQUENCE</scope>
    <source>
        <strain evidence="1">CBS 116435</strain>
    </source>
</reference>